<reference evidence="6" key="1">
    <citation type="journal article" date="2018" name="Nat. Microbiol.">
        <title>Leveraging single-cell genomics to expand the fungal tree of life.</title>
        <authorList>
            <person name="Ahrendt S.R."/>
            <person name="Quandt C.A."/>
            <person name="Ciobanu D."/>
            <person name="Clum A."/>
            <person name="Salamov A."/>
            <person name="Andreopoulos B."/>
            <person name="Cheng J.F."/>
            <person name="Woyke T."/>
            <person name="Pelin A."/>
            <person name="Henrissat B."/>
            <person name="Reynolds N.K."/>
            <person name="Benny G.L."/>
            <person name="Smith M.E."/>
            <person name="James T.Y."/>
            <person name="Grigoriev I.V."/>
        </authorList>
    </citation>
    <scope>NUCLEOTIDE SEQUENCE [LARGE SCALE GENOMIC DNA]</scope>
    <source>
        <strain evidence="6">RSA 468</strain>
    </source>
</reference>
<keyword evidence="2" id="KW-0597">Phosphoprotein</keyword>
<dbReference type="InterPro" id="IPR020845">
    <property type="entry name" value="AMP-binding_CS"/>
</dbReference>
<dbReference type="PANTHER" id="PTHR45527:SF1">
    <property type="entry name" value="FATTY ACID SYNTHASE"/>
    <property type="match status" value="1"/>
</dbReference>
<name>A0A4P9ZY41_9FUNG</name>
<dbReference type="InterPro" id="IPR045851">
    <property type="entry name" value="AMP-bd_C_sf"/>
</dbReference>
<organism evidence="5 6">
    <name type="scientific">Dimargaris cristalligena</name>
    <dbReference type="NCBI Taxonomy" id="215637"/>
    <lineage>
        <taxon>Eukaryota</taxon>
        <taxon>Fungi</taxon>
        <taxon>Fungi incertae sedis</taxon>
        <taxon>Zoopagomycota</taxon>
        <taxon>Kickxellomycotina</taxon>
        <taxon>Dimargaritomycetes</taxon>
        <taxon>Dimargaritales</taxon>
        <taxon>Dimargaritaceae</taxon>
        <taxon>Dimargaris</taxon>
    </lineage>
</organism>
<dbReference type="EMBL" id="ML002350">
    <property type="protein sequence ID" value="RKP38587.1"/>
    <property type="molecule type" value="Genomic_DNA"/>
</dbReference>
<dbReference type="SUPFAM" id="SSF52777">
    <property type="entry name" value="CoA-dependent acyltransferases"/>
    <property type="match status" value="4"/>
</dbReference>
<dbReference type="GO" id="GO:0031177">
    <property type="term" value="F:phosphopantetheine binding"/>
    <property type="evidence" value="ECO:0007669"/>
    <property type="project" value="TreeGrafter"/>
</dbReference>
<dbReference type="SUPFAM" id="SSF56801">
    <property type="entry name" value="Acetyl-CoA synthetase-like"/>
    <property type="match status" value="1"/>
</dbReference>
<dbReference type="GO" id="GO:0043041">
    <property type="term" value="P:amino acid activation for nonribosomal peptide biosynthetic process"/>
    <property type="evidence" value="ECO:0007669"/>
    <property type="project" value="TreeGrafter"/>
</dbReference>
<dbReference type="FunFam" id="3.40.50.980:FF:000001">
    <property type="entry name" value="Non-ribosomal peptide synthetase"/>
    <property type="match status" value="1"/>
</dbReference>
<dbReference type="NCBIfam" id="TIGR01733">
    <property type="entry name" value="AA-adenyl-dom"/>
    <property type="match status" value="1"/>
</dbReference>
<dbReference type="PROSITE" id="PS50075">
    <property type="entry name" value="CARRIER"/>
    <property type="match status" value="1"/>
</dbReference>
<dbReference type="Proteomes" id="UP000268162">
    <property type="component" value="Unassembled WGS sequence"/>
</dbReference>
<dbReference type="Gene3D" id="3.30.300.30">
    <property type="match status" value="1"/>
</dbReference>
<feature type="domain" description="Carrier" evidence="4">
    <location>
        <begin position="500"/>
        <end position="576"/>
    </location>
</feature>
<evidence type="ECO:0000313" key="6">
    <source>
        <dbReference type="Proteomes" id="UP000268162"/>
    </source>
</evidence>
<dbReference type="CDD" id="cd05930">
    <property type="entry name" value="A_NRPS"/>
    <property type="match status" value="1"/>
</dbReference>
<evidence type="ECO:0000259" key="4">
    <source>
        <dbReference type="PROSITE" id="PS50075"/>
    </source>
</evidence>
<dbReference type="InterPro" id="IPR023213">
    <property type="entry name" value="CAT-like_dom_sf"/>
</dbReference>
<gene>
    <name evidence="5" type="ORF">BJ085DRAFT_36326</name>
</gene>
<dbReference type="Gene3D" id="3.30.559.30">
    <property type="entry name" value="Nonribosomal peptide synthetase, condensation domain"/>
    <property type="match status" value="2"/>
</dbReference>
<evidence type="ECO:0000256" key="2">
    <source>
        <dbReference type="ARBA" id="ARBA00022553"/>
    </source>
</evidence>
<protein>
    <recommendedName>
        <fullName evidence="4">Carrier domain-containing protein</fullName>
    </recommendedName>
</protein>
<dbReference type="Gene3D" id="3.40.50.12780">
    <property type="entry name" value="N-terminal domain of ligase-like"/>
    <property type="match status" value="1"/>
</dbReference>
<dbReference type="STRING" id="215637.A0A4P9ZY41"/>
<keyword evidence="6" id="KW-1185">Reference proteome</keyword>
<evidence type="ECO:0000256" key="1">
    <source>
        <dbReference type="ARBA" id="ARBA00022450"/>
    </source>
</evidence>
<dbReference type="InterPro" id="IPR042099">
    <property type="entry name" value="ANL_N_sf"/>
</dbReference>
<evidence type="ECO:0000313" key="5">
    <source>
        <dbReference type="EMBL" id="RKP38587.1"/>
    </source>
</evidence>
<dbReference type="Pfam" id="PF00501">
    <property type="entry name" value="AMP-binding"/>
    <property type="match status" value="1"/>
</dbReference>
<dbReference type="Gene3D" id="1.10.1200.10">
    <property type="entry name" value="ACP-like"/>
    <property type="match status" value="1"/>
</dbReference>
<dbReference type="PANTHER" id="PTHR45527">
    <property type="entry name" value="NONRIBOSOMAL PEPTIDE SYNTHETASE"/>
    <property type="match status" value="1"/>
</dbReference>
<dbReference type="SUPFAM" id="SSF47336">
    <property type="entry name" value="ACP-like"/>
    <property type="match status" value="1"/>
</dbReference>
<dbReference type="GO" id="GO:0044550">
    <property type="term" value="P:secondary metabolite biosynthetic process"/>
    <property type="evidence" value="ECO:0007669"/>
    <property type="project" value="TreeGrafter"/>
</dbReference>
<evidence type="ECO:0000256" key="3">
    <source>
        <dbReference type="ARBA" id="ARBA00022598"/>
    </source>
</evidence>
<dbReference type="PROSITE" id="PS00455">
    <property type="entry name" value="AMP_BINDING"/>
    <property type="match status" value="1"/>
</dbReference>
<keyword evidence="3" id="KW-0436">Ligase</keyword>
<dbReference type="InterPro" id="IPR001242">
    <property type="entry name" value="Condensation_dom"/>
</dbReference>
<dbReference type="GO" id="GO:0005737">
    <property type="term" value="C:cytoplasm"/>
    <property type="evidence" value="ECO:0007669"/>
    <property type="project" value="TreeGrafter"/>
</dbReference>
<dbReference type="Gene3D" id="3.30.559.10">
    <property type="entry name" value="Chloramphenicol acetyltransferase-like domain"/>
    <property type="match status" value="2"/>
</dbReference>
<dbReference type="Pfam" id="PF00550">
    <property type="entry name" value="PP-binding"/>
    <property type="match status" value="1"/>
</dbReference>
<dbReference type="InterPro" id="IPR010071">
    <property type="entry name" value="AA_adenyl_dom"/>
</dbReference>
<keyword evidence="1" id="KW-0596">Phosphopantetheine</keyword>
<accession>A0A4P9ZY41</accession>
<dbReference type="GO" id="GO:0016874">
    <property type="term" value="F:ligase activity"/>
    <property type="evidence" value="ECO:0007669"/>
    <property type="project" value="UniProtKB-KW"/>
</dbReference>
<dbReference type="InterPro" id="IPR036736">
    <property type="entry name" value="ACP-like_sf"/>
</dbReference>
<dbReference type="InterPro" id="IPR000873">
    <property type="entry name" value="AMP-dep_synth/lig_dom"/>
</dbReference>
<dbReference type="Pfam" id="PF00668">
    <property type="entry name" value="Condensation"/>
    <property type="match status" value="2"/>
</dbReference>
<dbReference type="InterPro" id="IPR009081">
    <property type="entry name" value="PP-bd_ACP"/>
</dbReference>
<proteinExistence type="predicted"/>
<sequence length="1473" mass="164828">MNKPMEDSERSVGEIFVDCARQYPDHTAVIHGGDEWTYHQLDRCSSELAYILVNQYGAKPESRFAIIISKSVYFIVALLAMFKSGAAYVPIDPEYPDDRIRFILDDCDASLILTTLANYDCFTTELSLPYFQIDSVVNKQPQTTTAPFFIQSTDLRALAYILYTSGTTGRPKGVLIQQGGVANVATEPHLREAYGPGNRVIQFMSVSFDGILIDTLRTLCAGGTVIIPTLDIIGDLRTVHAGLLMPSFISRLDPHDFPQFRVVFAGGEFFPPELQTRWASHCTLVNIYGPTETTIYSHLTVIHPEDHVSIGRPIRNTFSLVVDEQLQLVPVGVTGELLIGGVGIARGYQNLPELTAAKFIPNPHGPGRVFRTGDHVRWLSDGRIEFIGRMDNLVKLRGYRIELEEIESVANRFPGLNHCVAAVVHDTLVIFVSPVNVDSNALLEYMSNRLARQMVPELVVPVKDFKTAPSGKLDRKALPSVDHLLHPGPSPSLNNTQTLTLKSEAEQVLGRAWAQLLQVDINQICASDHFFRVGGDSISAILLVSKCQQLGYHLTVPLVYQYPELHKMADHTAKISKAKDSVTIAYQTQVHGEVNLTPIQHWFLGLPLHNHHHFNQSFMLKVNSQSNVTQSSLTGALVALINHHDTLRVRFQLDGSKRVWTQEISATNAVSTDFQIVEETVGIVDYPSLILQIQSGLNLTTGPVLAAALIHDPVDSSSTRLFLTIHHALVDLVGWRILIEDLNTLLGQKELPPKTLSFQAWATQLNDYATALSADIWPQQVDPATPISNIRKLLPPPEISVSDTQIARLSVSFEFDWDFTNSLLFQLAPQWHVTPRDLLLATFTQSFATVVGLSQVTLCMEGHGREPWSPDQDITRTVGWFTALYPLVLRIQPGQSLYDLLRHTKEALQQIPGKGFPYALLKYMPSVRPEERAKLEAKTPVQLDVQFNYFGRFTNTNGDYSDGPLSIEWSDLFGLHDFAPNDHVIYDINPMPTLVGDQLRLVLEYNPRVYHRDIIAQIMNGWQRNLVELNDMARHSQSIVAEPLFTRYDFPHLQLSETEFSEILGTLNSRGISLNQVRDLLPCIAVQGGLLTGLEVNPSAYLVQMAFKLTGPLDSKRLLQAWESVANQHSPLRTVFIESSAKQSQGFVQALLHPFSTNWTTGEKPIDSLDLFFADNHKYGFTLNAHMIRNFIFPTADRLVHDIVLTIHHSLIDGWSLPLLLQQWMDTYHHPQLLAPLLLTSFDAVVSHIQTIDSTSAQEFWSDFLGNFSKTPAPLILPPGYSSFGFDALTTDLNVPKVAMANRAQLLGVTLSTLLQATYALVLGRLIGQDDVVFGMTVSGRNLNLSGMDQVIGPLINTVPFRVRLDQPSVSTCLKSIYQNQVNMIPFEHTILTDITRWVTYGEPSPLFNTSLGFENFPDIKTNSYHQLSISDIRIHEFTEYPLTVNFIDQPSGIQVKILEFYGSHHYNRFLNS</sequence>